<reference evidence="1" key="1">
    <citation type="submission" date="2022-04" db="EMBL/GenBank/DDBJ databases">
        <title>Genome of the entomopathogenic fungus Entomophthora muscae.</title>
        <authorList>
            <person name="Elya C."/>
            <person name="Lovett B.R."/>
            <person name="Lee E."/>
            <person name="Macias A.M."/>
            <person name="Hajek A.E."/>
            <person name="De Bivort B.L."/>
            <person name="Kasson M.T."/>
            <person name="De Fine Licht H.H."/>
            <person name="Stajich J.E."/>
        </authorList>
    </citation>
    <scope>NUCLEOTIDE SEQUENCE</scope>
    <source>
        <strain evidence="1">Berkeley</strain>
    </source>
</reference>
<name>A0ACC2U327_9FUNG</name>
<dbReference type="EMBL" id="QTSX02001483">
    <property type="protein sequence ID" value="KAJ9081322.1"/>
    <property type="molecule type" value="Genomic_DNA"/>
</dbReference>
<proteinExistence type="predicted"/>
<evidence type="ECO:0000313" key="1">
    <source>
        <dbReference type="EMBL" id="KAJ9081322.1"/>
    </source>
</evidence>
<organism evidence="1 2">
    <name type="scientific">Entomophthora muscae</name>
    <dbReference type="NCBI Taxonomy" id="34485"/>
    <lineage>
        <taxon>Eukaryota</taxon>
        <taxon>Fungi</taxon>
        <taxon>Fungi incertae sedis</taxon>
        <taxon>Zoopagomycota</taxon>
        <taxon>Entomophthoromycotina</taxon>
        <taxon>Entomophthoromycetes</taxon>
        <taxon>Entomophthorales</taxon>
        <taxon>Entomophthoraceae</taxon>
        <taxon>Entomophthora</taxon>
    </lineage>
</organism>
<dbReference type="Proteomes" id="UP001165960">
    <property type="component" value="Unassembled WGS sequence"/>
</dbReference>
<protein>
    <submittedName>
        <fullName evidence="1">Uncharacterized protein</fullName>
    </submittedName>
</protein>
<gene>
    <name evidence="1" type="ORF">DSO57_1015796</name>
</gene>
<accession>A0ACC2U327</accession>
<keyword evidence="2" id="KW-1185">Reference proteome</keyword>
<evidence type="ECO:0000313" key="2">
    <source>
        <dbReference type="Proteomes" id="UP001165960"/>
    </source>
</evidence>
<comment type="caution">
    <text evidence="1">The sequence shown here is derived from an EMBL/GenBank/DDBJ whole genome shotgun (WGS) entry which is preliminary data.</text>
</comment>
<sequence length="149" mass="16504">MLPAWPNGFNGAGGAQIAMSGFITIRDTNKQLSSGVIPSSLDHGFIPCADKINECIKQQRSPGLSNQAQADKLLEEILKTNSEAQEGGQLYVIDDYDEWSDDPEERSMSKRQADLKLNSLPVPDREHKKKKSFSKLGKVKGVFKSKLLR</sequence>